<dbReference type="RefSeq" id="WP_150942385.1">
    <property type="nucleotide sequence ID" value="NZ_VCMV01000004.1"/>
</dbReference>
<sequence>MDLVSPDMPFPIDRCSKRVANALLREFEGRVPTVAEVLAYRDNDWLGTPGVGRKALDEIKIIKTTLEPASVMTFRPKMSDAELLLHLNGLVQDMEAIIGKISQRDGSTSGSRGGA</sequence>
<evidence type="ECO:0000313" key="1">
    <source>
        <dbReference type="EMBL" id="KAB0268649.1"/>
    </source>
</evidence>
<protein>
    <recommendedName>
        <fullName evidence="3">RNA polymerase alpha subunit C-terminal domain-containing protein</fullName>
    </recommendedName>
</protein>
<gene>
    <name evidence="1" type="ORF">FEZ63_04195</name>
</gene>
<proteinExistence type="predicted"/>
<accession>A0A5N3PG18</accession>
<dbReference type="Proteomes" id="UP000325684">
    <property type="component" value="Unassembled WGS sequence"/>
</dbReference>
<organism evidence="1 2">
    <name type="scientific">Microvirga brassicacearum</name>
    <dbReference type="NCBI Taxonomy" id="2580413"/>
    <lineage>
        <taxon>Bacteria</taxon>
        <taxon>Pseudomonadati</taxon>
        <taxon>Pseudomonadota</taxon>
        <taxon>Alphaproteobacteria</taxon>
        <taxon>Hyphomicrobiales</taxon>
        <taxon>Methylobacteriaceae</taxon>
        <taxon>Microvirga</taxon>
    </lineage>
</organism>
<dbReference type="EMBL" id="VCMV01000004">
    <property type="protein sequence ID" value="KAB0268649.1"/>
    <property type="molecule type" value="Genomic_DNA"/>
</dbReference>
<reference evidence="1 2" key="1">
    <citation type="journal article" date="2019" name="Microorganisms">
        <title>Genome Insights into the Novel Species Microvirga brassicacearum, a Rapeseed Endophyte with Biotechnological Potential.</title>
        <authorList>
            <person name="Jimenez-Gomez A."/>
            <person name="Saati-Santamaria Z."/>
            <person name="Igual J.M."/>
            <person name="Rivas R."/>
            <person name="Mateos P.F."/>
            <person name="Garcia-Fraile P."/>
        </authorList>
    </citation>
    <scope>NUCLEOTIDE SEQUENCE [LARGE SCALE GENOMIC DNA]</scope>
    <source>
        <strain evidence="1 2">CDVBN77</strain>
    </source>
</reference>
<evidence type="ECO:0000313" key="2">
    <source>
        <dbReference type="Proteomes" id="UP000325684"/>
    </source>
</evidence>
<dbReference type="AlphaFoldDB" id="A0A5N3PG18"/>
<dbReference type="OrthoDB" id="8019154at2"/>
<keyword evidence="2" id="KW-1185">Reference proteome</keyword>
<evidence type="ECO:0008006" key="3">
    <source>
        <dbReference type="Google" id="ProtNLM"/>
    </source>
</evidence>
<comment type="caution">
    <text evidence="1">The sequence shown here is derived from an EMBL/GenBank/DDBJ whole genome shotgun (WGS) entry which is preliminary data.</text>
</comment>
<name>A0A5N3PG18_9HYPH</name>
<dbReference type="Gene3D" id="1.10.150.20">
    <property type="entry name" value="5' to 3' exonuclease, C-terminal subdomain"/>
    <property type="match status" value="1"/>
</dbReference>